<feature type="domain" description="ABC transporter" evidence="8">
    <location>
        <begin position="3"/>
        <end position="250"/>
    </location>
</feature>
<evidence type="ECO:0000256" key="4">
    <source>
        <dbReference type="ARBA" id="ARBA00022475"/>
    </source>
</evidence>
<name>A0A2T6AVK8_9RHOB</name>
<reference evidence="9 10" key="1">
    <citation type="submission" date="2018-04" db="EMBL/GenBank/DDBJ databases">
        <title>Genomic Encyclopedia of Archaeal and Bacterial Type Strains, Phase II (KMG-II): from individual species to whole genera.</title>
        <authorList>
            <person name="Goeker M."/>
        </authorList>
    </citation>
    <scope>NUCLEOTIDE SEQUENCE [LARGE SCALE GENOMIC DNA]</scope>
    <source>
        <strain evidence="9 10">DSM 21823</strain>
    </source>
</reference>
<dbReference type="PROSITE" id="PS50893">
    <property type="entry name" value="ABC_TRANSPORTER_2"/>
    <property type="match status" value="1"/>
</dbReference>
<protein>
    <submittedName>
        <fullName evidence="9">Peptide/nickel transport system ATP-binding protein</fullName>
    </submittedName>
</protein>
<dbReference type="Pfam" id="PF00005">
    <property type="entry name" value="ABC_tran"/>
    <property type="match status" value="1"/>
</dbReference>
<dbReference type="InterPro" id="IPR027417">
    <property type="entry name" value="P-loop_NTPase"/>
</dbReference>
<keyword evidence="4" id="KW-1003">Cell membrane</keyword>
<dbReference type="Gene3D" id="3.40.50.300">
    <property type="entry name" value="P-loop containing nucleotide triphosphate hydrolases"/>
    <property type="match status" value="1"/>
</dbReference>
<evidence type="ECO:0000256" key="3">
    <source>
        <dbReference type="ARBA" id="ARBA00022448"/>
    </source>
</evidence>
<comment type="similarity">
    <text evidence="2">Belongs to the ABC transporter superfamily.</text>
</comment>
<dbReference type="PROSITE" id="PS00211">
    <property type="entry name" value="ABC_TRANSPORTER_1"/>
    <property type="match status" value="1"/>
</dbReference>
<dbReference type="PANTHER" id="PTHR43297:SF2">
    <property type="entry name" value="DIPEPTIDE TRANSPORT ATP-BINDING PROTEIN DPPD"/>
    <property type="match status" value="1"/>
</dbReference>
<dbReference type="RefSeq" id="WP_108129664.1">
    <property type="nucleotide sequence ID" value="NZ_QBKP01000011.1"/>
</dbReference>
<keyword evidence="7" id="KW-0472">Membrane</keyword>
<dbReference type="GO" id="GO:0005886">
    <property type="term" value="C:plasma membrane"/>
    <property type="evidence" value="ECO:0007669"/>
    <property type="project" value="UniProtKB-SubCell"/>
</dbReference>
<evidence type="ECO:0000256" key="7">
    <source>
        <dbReference type="ARBA" id="ARBA00023136"/>
    </source>
</evidence>
<dbReference type="InterPro" id="IPR003593">
    <property type="entry name" value="AAA+_ATPase"/>
</dbReference>
<dbReference type="InterPro" id="IPR017871">
    <property type="entry name" value="ABC_transporter-like_CS"/>
</dbReference>
<dbReference type="InterPro" id="IPR050388">
    <property type="entry name" value="ABC_Ni/Peptide_Import"/>
</dbReference>
<dbReference type="EMBL" id="QBKP01000011">
    <property type="protein sequence ID" value="PTX47855.1"/>
    <property type="molecule type" value="Genomic_DNA"/>
</dbReference>
<dbReference type="SUPFAM" id="SSF52540">
    <property type="entry name" value="P-loop containing nucleoside triphosphate hydrolases"/>
    <property type="match status" value="1"/>
</dbReference>
<evidence type="ECO:0000256" key="6">
    <source>
        <dbReference type="ARBA" id="ARBA00022840"/>
    </source>
</evidence>
<dbReference type="GO" id="GO:0015833">
    <property type="term" value="P:peptide transport"/>
    <property type="evidence" value="ECO:0007669"/>
    <property type="project" value="InterPro"/>
</dbReference>
<dbReference type="OrthoDB" id="7374568at2"/>
<gene>
    <name evidence="9" type="ORF">C8N34_1117</name>
</gene>
<evidence type="ECO:0000313" key="9">
    <source>
        <dbReference type="EMBL" id="PTX47855.1"/>
    </source>
</evidence>
<dbReference type="GO" id="GO:0016887">
    <property type="term" value="F:ATP hydrolysis activity"/>
    <property type="evidence" value="ECO:0007669"/>
    <property type="project" value="InterPro"/>
</dbReference>
<dbReference type="InterPro" id="IPR013563">
    <property type="entry name" value="Oligopep_ABC_C"/>
</dbReference>
<sequence>MLMEVKELSLSIGKVALLDRVSFSVDRGQVLGLVGESGSGKSLTALALTGLVRRIGGRITGGSIAFDGQELSDLPEPAYRKLRGKRIAFITQNPMSALDALKTIGDQVDQVSRLHLGLSRKAARAHTVDILTRLRIPEAATVARAYPHQLSGGMKQRVVIAMALAADADLIIADEPTTALDVTVQAQIVMILSELVRKRNIGLILITHDMGVVAQICDKVCVLYAGRVAESGPVGQLFDTPRHPYSAALIGCIPRECMAPGALKGIPGTVPSALNYGAECCRFASRCARADALCHTTRPLPHSQGAALVACHHPQGTAAQPEALDV</sequence>
<accession>A0A2T6AVK8</accession>
<dbReference type="PANTHER" id="PTHR43297">
    <property type="entry name" value="OLIGOPEPTIDE TRANSPORT ATP-BINDING PROTEIN APPD"/>
    <property type="match status" value="1"/>
</dbReference>
<evidence type="ECO:0000256" key="2">
    <source>
        <dbReference type="ARBA" id="ARBA00005417"/>
    </source>
</evidence>
<dbReference type="Proteomes" id="UP000244224">
    <property type="component" value="Unassembled WGS sequence"/>
</dbReference>
<dbReference type="AlphaFoldDB" id="A0A2T6AVK8"/>
<keyword evidence="5" id="KW-0547">Nucleotide-binding</keyword>
<dbReference type="GO" id="GO:0055085">
    <property type="term" value="P:transmembrane transport"/>
    <property type="evidence" value="ECO:0007669"/>
    <property type="project" value="UniProtKB-ARBA"/>
</dbReference>
<evidence type="ECO:0000256" key="1">
    <source>
        <dbReference type="ARBA" id="ARBA00004417"/>
    </source>
</evidence>
<dbReference type="SMART" id="SM00382">
    <property type="entry name" value="AAA"/>
    <property type="match status" value="1"/>
</dbReference>
<comment type="subcellular location">
    <subcellularLocation>
        <location evidence="1">Cell inner membrane</location>
        <topology evidence="1">Peripheral membrane protein</topology>
    </subcellularLocation>
</comment>
<organism evidence="9 10">
    <name type="scientific">Gemmobacter caeni</name>
    <dbReference type="NCBI Taxonomy" id="589035"/>
    <lineage>
        <taxon>Bacteria</taxon>
        <taxon>Pseudomonadati</taxon>
        <taxon>Pseudomonadota</taxon>
        <taxon>Alphaproteobacteria</taxon>
        <taxon>Rhodobacterales</taxon>
        <taxon>Paracoccaceae</taxon>
        <taxon>Gemmobacter</taxon>
    </lineage>
</organism>
<evidence type="ECO:0000313" key="10">
    <source>
        <dbReference type="Proteomes" id="UP000244224"/>
    </source>
</evidence>
<proteinExistence type="inferred from homology"/>
<dbReference type="InterPro" id="IPR003439">
    <property type="entry name" value="ABC_transporter-like_ATP-bd"/>
</dbReference>
<dbReference type="Pfam" id="PF08352">
    <property type="entry name" value="oligo_HPY"/>
    <property type="match status" value="1"/>
</dbReference>
<keyword evidence="6 9" id="KW-0067">ATP-binding</keyword>
<comment type="caution">
    <text evidence="9">The sequence shown here is derived from an EMBL/GenBank/DDBJ whole genome shotgun (WGS) entry which is preliminary data.</text>
</comment>
<dbReference type="FunFam" id="3.40.50.300:FF:000016">
    <property type="entry name" value="Oligopeptide ABC transporter ATP-binding component"/>
    <property type="match status" value="1"/>
</dbReference>
<keyword evidence="10" id="KW-1185">Reference proteome</keyword>
<keyword evidence="3" id="KW-0813">Transport</keyword>
<dbReference type="NCBIfam" id="TIGR01727">
    <property type="entry name" value="oligo_HPY"/>
    <property type="match status" value="1"/>
</dbReference>
<dbReference type="CDD" id="cd03257">
    <property type="entry name" value="ABC_NikE_OppD_transporters"/>
    <property type="match status" value="1"/>
</dbReference>
<evidence type="ECO:0000256" key="5">
    <source>
        <dbReference type="ARBA" id="ARBA00022741"/>
    </source>
</evidence>
<dbReference type="GO" id="GO:0005524">
    <property type="term" value="F:ATP binding"/>
    <property type="evidence" value="ECO:0007669"/>
    <property type="project" value="UniProtKB-KW"/>
</dbReference>
<evidence type="ECO:0000259" key="8">
    <source>
        <dbReference type="PROSITE" id="PS50893"/>
    </source>
</evidence>